<sequence>MLERAAQRLENAGECLFRHSKRHTRSRRILHPEFWHHGAADIDAPLRSFDFPQSPRSSAGRPSPATEPLTLPTSHLQHPRLEFLYPPETQAFARYRLPRVLKTSVNRRRKLGSRGYSTAPGEVAEPEQSTVPPIEEDHIPDAEEENNHGEPHEAYDFHYHDLYKQPKKAIIHPSKRTSPLLPFMRFGLSYSNFYRRQRETMIHARMEELGLERSRKTSGFRAFLSKGKETKRRHRVGRDGEVPVSPAILRRLDRHLSGDSPPNYNGVWKLYKLVKTQKPEYHPRVLAYLSESEDPLDFIRSRVAFEAIGVEHRTASDYGYVAKSLIRNENNLNLLADICKEAVSNFKGQKCWDHIMVVLVDGMKWKEAVQFMNLKPYLPKDRPRERIIYSELANMRSLPERLLSLLETLRDKKFSQSDAEPLISFLAYLIVREKNVLRQAPVEQILLLFYSLQAIGLLESRHLFLALSTLGELDLEVGSFHSLQVYWQARIFVKDAKPYEKAIIGLLQVAMAREKVEITNDLMREFRALFKKPSEEAYQIALTGFSKLGDVRRVTNIFQDYVRHYGKPTDLEFVNPLIQVNAVVGKVYQARQQFERLSSEFLLGPNVTSWNLLLLAYARSRDKAGGLATLQEMLNAGLKPDSDTLAIMMDMFAKDGSVDSVMDFLQVAKAYGIKLTMAMLHPVVEVLCNNMKYEAAEKFADTVMKLNAPGSVTCMWNTILSHYASIPDLDSMLAVHDRMRGLGVKFDDMTYAATLTALVRTGNHDDAVRVVRKLEARRQVAVTEYQYAIILYGYAMIGDLEMVEYTRAEIIKKFGRLSLSAKLSILKAKIEMDKRQIEEGNYVGHNNEIRLVNAEEYLDSIVKDFSIKEWATFVPQPGAERMSIRDAFPSLYYTELISAYKEYDAAARSRTLASHLESKQKRLEDNPDLVPLSQLARRMEHLLRDRHWAHIDAVWAKAFEQAKLGATITAKFAIDEKKDSDMYVSAVSNSNTYRFSLAEPLSILMESYAEQDLHSKIAVIISQLQKAGFALTTHNWSYYIELLATSPRKEERLNAFILFEKLFIPNFTGWAQVRAGSSVRPMHVPSTFALQENRNEYRPRRPDHMGHEESSAWAKLEPDHMQPSYDTIVRLASALVDARARSVLDAGEEVNSILTSAPLTLIAMGTIRDPQGGFGQILNEAQDIVKSAPVITVMEPGVNDQDENQPQTSLQKVAENVDGPIPSPYDLIPLPEGAPRETKPNMPLIQTLLEEDARFRQDDYNRRVQRREFLEGNPNLEQTPPRLPFHLHGKGKETQHWQNLREVALKDTPRLLQHGHLELPDRSKEAEEAEQKLNKQRIMWRKEEGIWRRAVESGRWKNWIPPRNQRLWLKKIDAQNLPLILQYLRLEEEAYDIKDRYRKEWIFWCRLQIWKHMKDEEKLDWKLYHEKNRAKRWRGLREWQYDLDWIRKKIPLPEPGEDGEFASEEDREAHGLHYHAKTRLNEVRDMMAKVYKLAYSEFE</sequence>
<reference evidence="3 4" key="1">
    <citation type="submission" date="2017-10" db="EMBL/GenBank/DDBJ databases">
        <title>Comparative genomics in systemic dimorphic fungi from Ajellomycetaceae.</title>
        <authorList>
            <person name="Munoz J.F."/>
            <person name="Mcewen J.G."/>
            <person name="Clay O.K."/>
            <person name="Cuomo C.A."/>
        </authorList>
    </citation>
    <scope>NUCLEOTIDE SEQUENCE [LARGE SCALE GENOMIC DNA]</scope>
    <source>
        <strain evidence="3 4">UAMH5409</strain>
    </source>
</reference>
<evidence type="ECO:0000313" key="4">
    <source>
        <dbReference type="Proteomes" id="UP000223968"/>
    </source>
</evidence>
<dbReference type="InterPro" id="IPR002885">
    <property type="entry name" value="PPR_rpt"/>
</dbReference>
<evidence type="ECO:0000256" key="2">
    <source>
        <dbReference type="SAM" id="MobiDB-lite"/>
    </source>
</evidence>
<evidence type="ECO:0008006" key="5">
    <source>
        <dbReference type="Google" id="ProtNLM"/>
    </source>
</evidence>
<comment type="caution">
    <text evidence="3">The sequence shown here is derived from an EMBL/GenBank/DDBJ whole genome shotgun (WGS) entry which is preliminary data.</text>
</comment>
<evidence type="ECO:0000313" key="3">
    <source>
        <dbReference type="EMBL" id="PGH16831.1"/>
    </source>
</evidence>
<feature type="region of interest" description="Disordered" evidence="2">
    <location>
        <begin position="46"/>
        <end position="72"/>
    </location>
</feature>
<dbReference type="EMBL" id="PDNB01000014">
    <property type="protein sequence ID" value="PGH16831.1"/>
    <property type="molecule type" value="Genomic_DNA"/>
</dbReference>
<feature type="repeat" description="PPR" evidence="1">
    <location>
        <begin position="606"/>
        <end position="640"/>
    </location>
</feature>
<dbReference type="Gene3D" id="1.25.40.10">
    <property type="entry name" value="Tetratricopeptide repeat domain"/>
    <property type="match status" value="2"/>
</dbReference>
<dbReference type="PANTHER" id="PTHR47934:SF6">
    <property type="entry name" value="MITOCHONDRIAL GROUP I INTRON SPLICING FACTOR CCM1-RELATED"/>
    <property type="match status" value="1"/>
</dbReference>
<accession>A0A2B7Y701</accession>
<dbReference type="GO" id="GO:0006396">
    <property type="term" value="P:RNA processing"/>
    <property type="evidence" value="ECO:0007669"/>
    <property type="project" value="TreeGrafter"/>
</dbReference>
<dbReference type="STRING" id="1447875.A0A2B7Y701"/>
<dbReference type="PANTHER" id="PTHR47934">
    <property type="entry name" value="PENTATRICOPEPTIDE REPEAT-CONTAINING PROTEIN PET309, MITOCHONDRIAL"/>
    <property type="match status" value="1"/>
</dbReference>
<dbReference type="InterPro" id="IPR011990">
    <property type="entry name" value="TPR-like_helical_dom_sf"/>
</dbReference>
<dbReference type="OrthoDB" id="1882346at2759"/>
<feature type="compositionally biased region" description="Low complexity" evidence="2">
    <location>
        <begin position="52"/>
        <end position="64"/>
    </location>
</feature>
<dbReference type="PROSITE" id="PS51375">
    <property type="entry name" value="PPR"/>
    <property type="match status" value="1"/>
</dbReference>
<feature type="region of interest" description="Disordered" evidence="2">
    <location>
        <begin position="111"/>
        <end position="133"/>
    </location>
</feature>
<dbReference type="Pfam" id="PF13812">
    <property type="entry name" value="PPR_3"/>
    <property type="match status" value="1"/>
</dbReference>
<proteinExistence type="predicted"/>
<dbReference type="InterPro" id="IPR051114">
    <property type="entry name" value="Mito_RNA_Proc_CCM1"/>
</dbReference>
<dbReference type="GO" id="GO:0003729">
    <property type="term" value="F:mRNA binding"/>
    <property type="evidence" value="ECO:0007669"/>
    <property type="project" value="TreeGrafter"/>
</dbReference>
<dbReference type="GO" id="GO:0007005">
    <property type="term" value="P:mitochondrion organization"/>
    <property type="evidence" value="ECO:0007669"/>
    <property type="project" value="TreeGrafter"/>
</dbReference>
<evidence type="ECO:0000256" key="1">
    <source>
        <dbReference type="PROSITE-ProRule" id="PRU00708"/>
    </source>
</evidence>
<organism evidence="3 4">
    <name type="scientific">Helicocarpus griseus UAMH5409</name>
    <dbReference type="NCBI Taxonomy" id="1447875"/>
    <lineage>
        <taxon>Eukaryota</taxon>
        <taxon>Fungi</taxon>
        <taxon>Dikarya</taxon>
        <taxon>Ascomycota</taxon>
        <taxon>Pezizomycotina</taxon>
        <taxon>Eurotiomycetes</taxon>
        <taxon>Eurotiomycetidae</taxon>
        <taxon>Onygenales</taxon>
        <taxon>Ajellomycetaceae</taxon>
        <taxon>Helicocarpus</taxon>
    </lineage>
</organism>
<dbReference type="Proteomes" id="UP000223968">
    <property type="component" value="Unassembled WGS sequence"/>
</dbReference>
<dbReference type="GO" id="GO:0005739">
    <property type="term" value="C:mitochondrion"/>
    <property type="evidence" value="ECO:0007669"/>
    <property type="project" value="TreeGrafter"/>
</dbReference>
<protein>
    <recommendedName>
        <fullName evidence="5">Pentacotripeptide-repeat region of PRORP domain-containing protein</fullName>
    </recommendedName>
</protein>
<keyword evidence="4" id="KW-1185">Reference proteome</keyword>
<gene>
    <name evidence="3" type="ORF">AJ79_01475</name>
</gene>
<name>A0A2B7Y701_9EURO</name>